<dbReference type="InterPro" id="IPR007254">
    <property type="entry name" value="DUF373"/>
</dbReference>
<dbReference type="PANTHER" id="PTHR38815:SF1">
    <property type="entry name" value="DUF373 FAMILY PROTEIN"/>
    <property type="match status" value="1"/>
</dbReference>
<name>A0A645G6W2_9ZZZZ</name>
<feature type="transmembrane region" description="Helical" evidence="1">
    <location>
        <begin position="12"/>
        <end position="39"/>
    </location>
</feature>
<evidence type="ECO:0000313" key="2">
    <source>
        <dbReference type="EMBL" id="MPN22631.1"/>
    </source>
</evidence>
<comment type="caution">
    <text evidence="2">The sequence shown here is derived from an EMBL/GenBank/DDBJ whole genome shotgun (WGS) entry which is preliminary data.</text>
</comment>
<gene>
    <name evidence="2" type="ORF">SDC9_170014</name>
</gene>
<sequence>MEVWKLYSAEGVWYHGTLTLISVFVNVSIWWYAGALLLADMGKIFDLKTDGRPIYRNISISLFIIATGLLFWGASTYILAAASLSDGLLSNPTVALQYFVYSIVIAVLIALAGIKYSLSNQIPENEKRVRGRKSKKTA</sequence>
<accession>A0A645G6W2</accession>
<keyword evidence="1" id="KW-0472">Membrane</keyword>
<feature type="transmembrane region" description="Helical" evidence="1">
    <location>
        <begin position="60"/>
        <end position="84"/>
    </location>
</feature>
<proteinExistence type="predicted"/>
<keyword evidence="1" id="KW-0812">Transmembrane</keyword>
<keyword evidence="1" id="KW-1133">Transmembrane helix</keyword>
<dbReference type="EMBL" id="VSSQ01070913">
    <property type="protein sequence ID" value="MPN22631.1"/>
    <property type="molecule type" value="Genomic_DNA"/>
</dbReference>
<dbReference type="PANTHER" id="PTHR38815">
    <property type="entry name" value="HYPOTHETICAL MEMBRANE PROTEIN, CONSERVED, DUF373 FAMILY"/>
    <property type="match status" value="1"/>
</dbReference>
<feature type="transmembrane region" description="Helical" evidence="1">
    <location>
        <begin position="96"/>
        <end position="118"/>
    </location>
</feature>
<organism evidence="2">
    <name type="scientific">bioreactor metagenome</name>
    <dbReference type="NCBI Taxonomy" id="1076179"/>
    <lineage>
        <taxon>unclassified sequences</taxon>
        <taxon>metagenomes</taxon>
        <taxon>ecological metagenomes</taxon>
    </lineage>
</organism>
<protein>
    <submittedName>
        <fullName evidence="2">Uncharacterized protein</fullName>
    </submittedName>
</protein>
<reference evidence="2" key="1">
    <citation type="submission" date="2019-08" db="EMBL/GenBank/DDBJ databases">
        <authorList>
            <person name="Kucharzyk K."/>
            <person name="Murdoch R.W."/>
            <person name="Higgins S."/>
            <person name="Loffler F."/>
        </authorList>
    </citation>
    <scope>NUCLEOTIDE SEQUENCE</scope>
</reference>
<evidence type="ECO:0000256" key="1">
    <source>
        <dbReference type="SAM" id="Phobius"/>
    </source>
</evidence>
<dbReference type="Pfam" id="PF04123">
    <property type="entry name" value="DUF373"/>
    <property type="match status" value="1"/>
</dbReference>
<dbReference type="AlphaFoldDB" id="A0A645G6W2"/>